<feature type="transmembrane region" description="Helical" evidence="1">
    <location>
        <begin position="55"/>
        <end position="72"/>
    </location>
</feature>
<dbReference type="PANTHER" id="PTHR34851:SF2">
    <property type="entry name" value="PROTEIN CBG16728"/>
    <property type="match status" value="1"/>
</dbReference>
<protein>
    <submittedName>
        <fullName evidence="2">Uncharacterized protein</fullName>
    </submittedName>
</protein>
<evidence type="ECO:0000313" key="3">
    <source>
        <dbReference type="Proteomes" id="UP001303046"/>
    </source>
</evidence>
<reference evidence="2 3" key="1">
    <citation type="submission" date="2023-08" db="EMBL/GenBank/DDBJ databases">
        <title>A Necator americanus chromosomal reference genome.</title>
        <authorList>
            <person name="Ilik V."/>
            <person name="Petrzelkova K.J."/>
            <person name="Pardy F."/>
            <person name="Fuh T."/>
            <person name="Niatou-Singa F.S."/>
            <person name="Gouil Q."/>
            <person name="Baker L."/>
            <person name="Ritchie M.E."/>
            <person name="Jex A.R."/>
            <person name="Gazzola D."/>
            <person name="Li H."/>
            <person name="Toshio Fujiwara R."/>
            <person name="Zhan B."/>
            <person name="Aroian R.V."/>
            <person name="Pafco B."/>
            <person name="Schwarz E.M."/>
        </authorList>
    </citation>
    <scope>NUCLEOTIDE SEQUENCE [LARGE SCALE GENOMIC DNA]</scope>
    <source>
        <strain evidence="2 3">Aroian</strain>
        <tissue evidence="2">Whole animal</tissue>
    </source>
</reference>
<keyword evidence="1" id="KW-1133">Transmembrane helix</keyword>
<feature type="transmembrane region" description="Helical" evidence="1">
    <location>
        <begin position="116"/>
        <end position="137"/>
    </location>
</feature>
<dbReference type="Proteomes" id="UP001303046">
    <property type="component" value="Unassembled WGS sequence"/>
</dbReference>
<organism evidence="2 3">
    <name type="scientific">Necator americanus</name>
    <name type="common">Human hookworm</name>
    <dbReference type="NCBI Taxonomy" id="51031"/>
    <lineage>
        <taxon>Eukaryota</taxon>
        <taxon>Metazoa</taxon>
        <taxon>Ecdysozoa</taxon>
        <taxon>Nematoda</taxon>
        <taxon>Chromadorea</taxon>
        <taxon>Rhabditida</taxon>
        <taxon>Rhabditina</taxon>
        <taxon>Rhabditomorpha</taxon>
        <taxon>Strongyloidea</taxon>
        <taxon>Ancylostomatidae</taxon>
        <taxon>Bunostominae</taxon>
        <taxon>Necator</taxon>
    </lineage>
</organism>
<feature type="transmembrane region" description="Helical" evidence="1">
    <location>
        <begin position="169"/>
        <end position="196"/>
    </location>
</feature>
<sequence length="250" mass="28302">MFDQWIIVPVRRADADGPIVHLTRNGLAMNIPLDTELYEKTYTCCCGAVRIKNGAYGVAIFYAMIILSNLGIRLYKSNEVQWNWQLLFLVSDTVAVLCLVYGLAREQAAFLQPFTIISIVTVSLCVLLTAFYVSAVYDPTSYAGEQIEILLAGKVKSISEHFNTTTRRVITLVALIGAMVYGFTVIIHSWLMVIVVRCAQCFREEKSIKDLMPGNLFQTCRRMVFMCLKYDKFPDFPCKMATVFSGIYFE</sequence>
<name>A0ABR1C545_NECAM</name>
<keyword evidence="1" id="KW-0812">Transmembrane</keyword>
<proteinExistence type="predicted"/>
<gene>
    <name evidence="2" type="primary">Necator_chrII.g5203</name>
    <name evidence="2" type="ORF">RB195_017411</name>
</gene>
<dbReference type="EMBL" id="JAVFWL010000002">
    <property type="protein sequence ID" value="KAK6733641.1"/>
    <property type="molecule type" value="Genomic_DNA"/>
</dbReference>
<feature type="transmembrane region" description="Helical" evidence="1">
    <location>
        <begin position="84"/>
        <end position="104"/>
    </location>
</feature>
<keyword evidence="3" id="KW-1185">Reference proteome</keyword>
<keyword evidence="1" id="KW-0472">Membrane</keyword>
<comment type="caution">
    <text evidence="2">The sequence shown here is derived from an EMBL/GenBank/DDBJ whole genome shotgun (WGS) entry which is preliminary data.</text>
</comment>
<evidence type="ECO:0000313" key="2">
    <source>
        <dbReference type="EMBL" id="KAK6733641.1"/>
    </source>
</evidence>
<dbReference type="PANTHER" id="PTHR34851">
    <property type="entry name" value="PROTEIN CBG05235-RELATED"/>
    <property type="match status" value="1"/>
</dbReference>
<accession>A0ABR1C545</accession>
<evidence type="ECO:0000256" key="1">
    <source>
        <dbReference type="SAM" id="Phobius"/>
    </source>
</evidence>